<accession>A0A5B0WQI5</accession>
<keyword evidence="13" id="KW-0464">Manganese</keyword>
<evidence type="ECO:0000313" key="16">
    <source>
        <dbReference type="EMBL" id="KAA1188847.1"/>
    </source>
</evidence>
<dbReference type="Pfam" id="PF00926">
    <property type="entry name" value="DHBP_synthase"/>
    <property type="match status" value="1"/>
</dbReference>
<comment type="caution">
    <text evidence="16">The sequence shown here is derived from an EMBL/GenBank/DDBJ whole genome shotgun (WGS) entry which is preliminary data.</text>
</comment>
<evidence type="ECO:0000256" key="12">
    <source>
        <dbReference type="ARBA" id="ARBA00022842"/>
    </source>
</evidence>
<evidence type="ECO:0000313" key="17">
    <source>
        <dbReference type="Proteomes" id="UP000323708"/>
    </source>
</evidence>
<comment type="similarity">
    <text evidence="7">In the C-terminal section; belongs to the GTP cyclohydrolase II family.</text>
</comment>
<evidence type="ECO:0000256" key="2">
    <source>
        <dbReference type="ARBA" id="ARBA00001936"/>
    </source>
</evidence>
<dbReference type="Proteomes" id="UP000323708">
    <property type="component" value="Unassembled WGS sequence"/>
</dbReference>
<dbReference type="GO" id="GO:0009231">
    <property type="term" value="P:riboflavin biosynthetic process"/>
    <property type="evidence" value="ECO:0007669"/>
    <property type="project" value="UniProtKB-UniPathway"/>
</dbReference>
<evidence type="ECO:0000256" key="5">
    <source>
        <dbReference type="ARBA" id="ARBA00004904"/>
    </source>
</evidence>
<evidence type="ECO:0000259" key="15">
    <source>
        <dbReference type="Pfam" id="PF00925"/>
    </source>
</evidence>
<dbReference type="Pfam" id="PF00925">
    <property type="entry name" value="GTP_cyclohydro2"/>
    <property type="match status" value="1"/>
</dbReference>
<dbReference type="UniPathway" id="UPA00275">
    <property type="reaction ID" value="UER00399"/>
</dbReference>
<evidence type="ECO:0000256" key="13">
    <source>
        <dbReference type="ARBA" id="ARBA00023211"/>
    </source>
</evidence>
<dbReference type="InterPro" id="IPR032677">
    <property type="entry name" value="GTP_cyclohydro_II"/>
</dbReference>
<dbReference type="InterPro" id="IPR036144">
    <property type="entry name" value="RibA-like_sf"/>
</dbReference>
<dbReference type="AlphaFoldDB" id="A0A5B0WQI5"/>
<dbReference type="SUPFAM" id="SSF55821">
    <property type="entry name" value="YrdC/RibB"/>
    <property type="match status" value="1"/>
</dbReference>
<evidence type="ECO:0000256" key="9">
    <source>
        <dbReference type="ARBA" id="ARBA00018836"/>
    </source>
</evidence>
<dbReference type="InterPro" id="IPR000422">
    <property type="entry name" value="DHBP_synthase_RibB"/>
</dbReference>
<dbReference type="InterPro" id="IPR017945">
    <property type="entry name" value="DHBP_synth_RibB-like_a/b_dom"/>
</dbReference>
<dbReference type="SUPFAM" id="SSF142695">
    <property type="entry name" value="RibA-like"/>
    <property type="match status" value="1"/>
</dbReference>
<comment type="cofactor">
    <cofactor evidence="2">
        <name>Mn(2+)</name>
        <dbReference type="ChEBI" id="CHEBI:29035"/>
    </cofactor>
</comment>
<dbReference type="EC" id="4.1.99.12" evidence="8"/>
<sequence length="369" mass="39581">MQVNTVDELISDLRQGRMVVLVDDDTDSNNEGVVMVAAEHCDAKHVNFMARKARGLVCLTLTEERCRQLDLPPMVDDAMGEKANFTLSIEAAEGIDTGISAADRALTVQAAVAPHAVPEDIVQPGHIFPLEVVPGGVLTRAGHTEAASDYARLAGLLPAAVIADILTPDGTLADGPALAEFAASNGLKIGTIADLIHFRMVNERTIRRVREGEINTAYGQFRLTAYRDQTEGNVHLALSRGDITPDQPTLVRVHVQSAMRDMLHCEVEDHPGWSISRCMERLARDERGVIVLLAKDESPERLLGSIDLALGAASSAAVAAPDTYTTVGLGSQILRDLGVGKIHLMGAPIKYNAISGFDLEVLDFVDPEG</sequence>
<evidence type="ECO:0000256" key="6">
    <source>
        <dbReference type="ARBA" id="ARBA00005520"/>
    </source>
</evidence>
<evidence type="ECO:0000256" key="8">
    <source>
        <dbReference type="ARBA" id="ARBA00012153"/>
    </source>
</evidence>
<reference evidence="16 17" key="1">
    <citation type="submission" date="2019-09" db="EMBL/GenBank/DDBJ databases">
        <authorList>
            <person name="Chen X.-Y."/>
        </authorList>
    </citation>
    <scope>NUCLEOTIDE SEQUENCE [LARGE SCALE GENOMIC DNA]</scope>
    <source>
        <strain evidence="16 17">NY5</strain>
    </source>
</reference>
<keyword evidence="11" id="KW-0479">Metal-binding</keyword>
<evidence type="ECO:0000256" key="10">
    <source>
        <dbReference type="ARBA" id="ARBA00022619"/>
    </source>
</evidence>
<dbReference type="Gene3D" id="3.40.50.10990">
    <property type="entry name" value="GTP cyclohydrolase II"/>
    <property type="match status" value="1"/>
</dbReference>
<dbReference type="PIRSF" id="PIRSF001259">
    <property type="entry name" value="RibA"/>
    <property type="match status" value="1"/>
</dbReference>
<dbReference type="Gene3D" id="3.90.870.10">
    <property type="entry name" value="DHBP synthase"/>
    <property type="match status" value="1"/>
</dbReference>
<keyword evidence="10" id="KW-0686">Riboflavin biosynthesis</keyword>
<gene>
    <name evidence="16" type="primary">ribB</name>
    <name evidence="16" type="ORF">F0M18_16715</name>
</gene>
<dbReference type="RefSeq" id="WP_149612610.1">
    <property type="nucleotide sequence ID" value="NZ_VTUX01000009.1"/>
</dbReference>
<comment type="pathway">
    <text evidence="5">Cofactor biosynthesis; riboflavin biosynthesis; 2-hydroxy-3-oxobutyl phosphate from D-ribulose 5-phosphate: step 1/1.</text>
</comment>
<evidence type="ECO:0000256" key="11">
    <source>
        <dbReference type="ARBA" id="ARBA00022723"/>
    </source>
</evidence>
<comment type="similarity">
    <text evidence="6">In the N-terminal section; belongs to the DHBP synthase family.</text>
</comment>
<evidence type="ECO:0000256" key="1">
    <source>
        <dbReference type="ARBA" id="ARBA00000141"/>
    </source>
</evidence>
<evidence type="ECO:0000256" key="14">
    <source>
        <dbReference type="ARBA" id="ARBA00023239"/>
    </source>
</evidence>
<dbReference type="GO" id="GO:0046872">
    <property type="term" value="F:metal ion binding"/>
    <property type="evidence" value="ECO:0007669"/>
    <property type="project" value="UniProtKB-KW"/>
</dbReference>
<evidence type="ECO:0000256" key="7">
    <source>
        <dbReference type="ARBA" id="ARBA00008976"/>
    </source>
</evidence>
<keyword evidence="12" id="KW-0460">Magnesium</keyword>
<dbReference type="GO" id="GO:0005829">
    <property type="term" value="C:cytosol"/>
    <property type="evidence" value="ECO:0007669"/>
    <property type="project" value="TreeGrafter"/>
</dbReference>
<evidence type="ECO:0000256" key="3">
    <source>
        <dbReference type="ARBA" id="ARBA00001946"/>
    </source>
</evidence>
<dbReference type="GO" id="GO:0003935">
    <property type="term" value="F:GTP cyclohydrolase II activity"/>
    <property type="evidence" value="ECO:0007669"/>
    <property type="project" value="TreeGrafter"/>
</dbReference>
<organism evidence="16 17">
    <name type="scientific">Pseudohalioglobus sediminis</name>
    <dbReference type="NCBI Taxonomy" id="2606449"/>
    <lineage>
        <taxon>Bacteria</taxon>
        <taxon>Pseudomonadati</taxon>
        <taxon>Pseudomonadota</taxon>
        <taxon>Gammaproteobacteria</taxon>
        <taxon>Cellvibrionales</taxon>
        <taxon>Halieaceae</taxon>
        <taxon>Pseudohalioglobus</taxon>
    </lineage>
</organism>
<dbReference type="EMBL" id="VTUX01000009">
    <property type="protein sequence ID" value="KAA1188847.1"/>
    <property type="molecule type" value="Genomic_DNA"/>
</dbReference>
<name>A0A5B0WQI5_9GAMM</name>
<dbReference type="NCBIfam" id="TIGR00506">
    <property type="entry name" value="ribB"/>
    <property type="match status" value="1"/>
</dbReference>
<dbReference type="PANTHER" id="PTHR21327:SF34">
    <property type="entry name" value="3,4-DIHYDROXY-2-BUTANONE 4-PHOSPHATE SYNTHASE"/>
    <property type="match status" value="1"/>
</dbReference>
<keyword evidence="14 16" id="KW-0456">Lyase</keyword>
<comment type="catalytic activity">
    <reaction evidence="1">
        <text>D-ribulose 5-phosphate = (2S)-2-hydroxy-3-oxobutyl phosphate + formate + H(+)</text>
        <dbReference type="Rhea" id="RHEA:18457"/>
        <dbReference type="ChEBI" id="CHEBI:15378"/>
        <dbReference type="ChEBI" id="CHEBI:15740"/>
        <dbReference type="ChEBI" id="CHEBI:58121"/>
        <dbReference type="ChEBI" id="CHEBI:58830"/>
        <dbReference type="EC" id="4.1.99.12"/>
    </reaction>
</comment>
<comment type="cofactor">
    <cofactor evidence="3">
        <name>Mg(2+)</name>
        <dbReference type="ChEBI" id="CHEBI:18420"/>
    </cofactor>
</comment>
<feature type="domain" description="GTP cyclohydrolase II" evidence="15">
    <location>
        <begin position="208"/>
        <end position="365"/>
    </location>
</feature>
<evidence type="ECO:0000256" key="4">
    <source>
        <dbReference type="ARBA" id="ARBA00002284"/>
    </source>
</evidence>
<dbReference type="PANTHER" id="PTHR21327">
    <property type="entry name" value="GTP CYCLOHYDROLASE II-RELATED"/>
    <property type="match status" value="1"/>
</dbReference>
<protein>
    <recommendedName>
        <fullName evidence="9">3,4-dihydroxy-2-butanone 4-phosphate synthase</fullName>
        <ecNumber evidence="8">4.1.99.12</ecNumber>
    </recommendedName>
</protein>
<comment type="function">
    <text evidence="4">Catalyzes the conversion of D-ribulose 5-phosphate to formate and 3,4-dihydroxy-2-butanone 4-phosphate.</text>
</comment>
<keyword evidence="17" id="KW-1185">Reference proteome</keyword>
<dbReference type="GO" id="GO:0008686">
    <property type="term" value="F:3,4-dihydroxy-2-butanone-4-phosphate synthase activity"/>
    <property type="evidence" value="ECO:0007669"/>
    <property type="project" value="UniProtKB-EC"/>
</dbReference>
<proteinExistence type="inferred from homology"/>